<dbReference type="AlphaFoldDB" id="A0A3M7Q3Y6"/>
<accession>A0A3M7Q3Y6</accession>
<comment type="caution">
    <text evidence="1">The sequence shown here is derived from an EMBL/GenBank/DDBJ whole genome shotgun (WGS) entry which is preliminary data.</text>
</comment>
<dbReference type="Proteomes" id="UP000276133">
    <property type="component" value="Unassembled WGS sequence"/>
</dbReference>
<proteinExistence type="predicted"/>
<sequence length="63" mass="7151">MANIKKIKKFLCLATMDVFQGSSILVSYSHILDIRLGVLLILIYCNFKNLHFELKSDFSSGVI</sequence>
<evidence type="ECO:0000313" key="1">
    <source>
        <dbReference type="EMBL" id="RNA06130.1"/>
    </source>
</evidence>
<keyword evidence="2" id="KW-1185">Reference proteome</keyword>
<gene>
    <name evidence="1" type="ORF">BpHYR1_034735</name>
</gene>
<name>A0A3M7Q3Y6_BRAPC</name>
<protein>
    <submittedName>
        <fullName evidence="1">Uncharacterized protein</fullName>
    </submittedName>
</protein>
<evidence type="ECO:0000313" key="2">
    <source>
        <dbReference type="Proteomes" id="UP000276133"/>
    </source>
</evidence>
<dbReference type="EMBL" id="REGN01007484">
    <property type="protein sequence ID" value="RNA06130.1"/>
    <property type="molecule type" value="Genomic_DNA"/>
</dbReference>
<organism evidence="1 2">
    <name type="scientific">Brachionus plicatilis</name>
    <name type="common">Marine rotifer</name>
    <name type="synonym">Brachionus muelleri</name>
    <dbReference type="NCBI Taxonomy" id="10195"/>
    <lineage>
        <taxon>Eukaryota</taxon>
        <taxon>Metazoa</taxon>
        <taxon>Spiralia</taxon>
        <taxon>Gnathifera</taxon>
        <taxon>Rotifera</taxon>
        <taxon>Eurotatoria</taxon>
        <taxon>Monogononta</taxon>
        <taxon>Pseudotrocha</taxon>
        <taxon>Ploima</taxon>
        <taxon>Brachionidae</taxon>
        <taxon>Brachionus</taxon>
    </lineage>
</organism>
<reference evidence="1 2" key="1">
    <citation type="journal article" date="2018" name="Sci. Rep.">
        <title>Genomic signatures of local adaptation to the degree of environmental predictability in rotifers.</title>
        <authorList>
            <person name="Franch-Gras L."/>
            <person name="Hahn C."/>
            <person name="Garcia-Roger E.M."/>
            <person name="Carmona M.J."/>
            <person name="Serra M."/>
            <person name="Gomez A."/>
        </authorList>
    </citation>
    <scope>NUCLEOTIDE SEQUENCE [LARGE SCALE GENOMIC DNA]</scope>
    <source>
        <strain evidence="1">HYR1</strain>
    </source>
</reference>